<feature type="domain" description="Cytochrome c" evidence="6">
    <location>
        <begin position="68"/>
        <end position="153"/>
    </location>
</feature>
<dbReference type="OrthoDB" id="9765171at2"/>
<dbReference type="AlphaFoldDB" id="A0A0K8QM27"/>
<evidence type="ECO:0000313" key="7">
    <source>
        <dbReference type="EMBL" id="GAN44562.1"/>
    </source>
</evidence>
<dbReference type="Gene3D" id="1.10.760.10">
    <property type="entry name" value="Cytochrome c-like domain"/>
    <property type="match status" value="1"/>
</dbReference>
<proteinExistence type="predicted"/>
<keyword evidence="2 4" id="KW-0479">Metal-binding</keyword>
<evidence type="ECO:0000256" key="3">
    <source>
        <dbReference type="ARBA" id="ARBA00023004"/>
    </source>
</evidence>
<feature type="region of interest" description="Disordered" evidence="5">
    <location>
        <begin position="160"/>
        <end position="203"/>
    </location>
</feature>
<evidence type="ECO:0000256" key="1">
    <source>
        <dbReference type="ARBA" id="ARBA00022617"/>
    </source>
</evidence>
<dbReference type="HOGENOM" id="CLU_089635_1_0_6"/>
<gene>
    <name evidence="7" type="ORF">MBSD_1097</name>
    <name evidence="8" type="ORF">MBSD_n1277</name>
</gene>
<dbReference type="InterPro" id="IPR009056">
    <property type="entry name" value="Cyt_c-like_dom"/>
</dbReference>
<accession>A0A0K8QM27</accession>
<dbReference type="GO" id="GO:0009055">
    <property type="term" value="F:electron transfer activity"/>
    <property type="evidence" value="ECO:0007669"/>
    <property type="project" value="InterPro"/>
</dbReference>
<evidence type="ECO:0000313" key="9">
    <source>
        <dbReference type="Proteomes" id="UP000253740"/>
    </source>
</evidence>
<evidence type="ECO:0000313" key="8">
    <source>
        <dbReference type="EMBL" id="GAP65975.1"/>
    </source>
</evidence>
<evidence type="ECO:0000256" key="2">
    <source>
        <dbReference type="ARBA" id="ARBA00022723"/>
    </source>
</evidence>
<dbReference type="EMBL" id="DF952378">
    <property type="protein sequence ID" value="GAN44562.1"/>
    <property type="molecule type" value="Genomic_DNA"/>
</dbReference>
<reference evidence="7" key="1">
    <citation type="submission" date="2015-03" db="EMBL/GenBank/DDBJ databases">
        <title>Draft genome sequence of Mizugakiibacter sediminis skMP5.</title>
        <authorList>
            <person name="Watanabe T."/>
            <person name="Kojima H."/>
            <person name="Fukui M."/>
        </authorList>
    </citation>
    <scope>NUCLEOTIDE SEQUENCE</scope>
    <source>
        <strain evidence="7">SkMP5</strain>
    </source>
</reference>
<keyword evidence="3 4" id="KW-0408">Iron</keyword>
<keyword evidence="1 4" id="KW-0349">Heme</keyword>
<dbReference type="EMBL" id="DF970179">
    <property type="protein sequence ID" value="GAP65975.1"/>
    <property type="molecule type" value="Genomic_DNA"/>
</dbReference>
<dbReference type="SUPFAM" id="SSF46626">
    <property type="entry name" value="Cytochrome c"/>
    <property type="match status" value="1"/>
</dbReference>
<evidence type="ECO:0000256" key="4">
    <source>
        <dbReference type="PROSITE-ProRule" id="PRU00433"/>
    </source>
</evidence>
<dbReference type="InterPro" id="IPR036909">
    <property type="entry name" value="Cyt_c-like_dom_sf"/>
</dbReference>
<protein>
    <submittedName>
        <fullName evidence="7 8">Cytochrome C</fullName>
    </submittedName>
</protein>
<feature type="compositionally biased region" description="Basic and acidic residues" evidence="5">
    <location>
        <begin position="176"/>
        <end position="185"/>
    </location>
</feature>
<evidence type="ECO:0000259" key="6">
    <source>
        <dbReference type="PROSITE" id="PS51007"/>
    </source>
</evidence>
<sequence length="203" mass="21801">MKLLLKVLIALLALVIAGGAYVWSGAYDIGADAPHWRLTARVLDALRERSIERRAEDVQVPSDLDDPKLLAEGAEHYDAMCTGCHLAPGMDETEIRAGLYPKPPKLAEGSMGDPREAFWAIKHGIKLTAMPAWGQTHDDAKIWAIVAFLRKLPTLTPEQYRQLTGSAGEGGEDDEHERHDDHDGDAAPAPAASAGPAPADGAP</sequence>
<keyword evidence="9" id="KW-1185">Reference proteome</keyword>
<dbReference type="GO" id="GO:0020037">
    <property type="term" value="F:heme binding"/>
    <property type="evidence" value="ECO:0007669"/>
    <property type="project" value="InterPro"/>
</dbReference>
<dbReference type="Pfam" id="PF13442">
    <property type="entry name" value="Cytochrome_CBB3"/>
    <property type="match status" value="1"/>
</dbReference>
<reference evidence="8" key="2">
    <citation type="submission" date="2015-08" db="EMBL/GenBank/DDBJ databases">
        <title>Complete DNA Sequence of Pseudomonas syringae pv. actinidiae, the Causal Agent of Kiwifruit Canker Disease.</title>
        <authorList>
            <person name="Rikkerink E.H.A."/>
            <person name="Fineran P.C."/>
        </authorList>
    </citation>
    <scope>NUCLEOTIDE SEQUENCE</scope>
    <source>
        <strain evidence="8">SkMP5</strain>
    </source>
</reference>
<dbReference type="PROSITE" id="PS51007">
    <property type="entry name" value="CYTC"/>
    <property type="match status" value="1"/>
</dbReference>
<evidence type="ECO:0000256" key="5">
    <source>
        <dbReference type="SAM" id="MobiDB-lite"/>
    </source>
</evidence>
<feature type="compositionally biased region" description="Low complexity" evidence="5">
    <location>
        <begin position="186"/>
        <end position="203"/>
    </location>
</feature>
<dbReference type="STRING" id="1475481.GCA_000953855_01294"/>
<dbReference type="RefSeq" id="WP_082306529.1">
    <property type="nucleotide sequence ID" value="NZ_DF970179.1"/>
</dbReference>
<name>A0A0K8QM27_9GAMM</name>
<dbReference type="Proteomes" id="UP000253740">
    <property type="component" value="Unassembled WGS sequence"/>
</dbReference>
<organism evidence="8">
    <name type="scientific">Mizugakiibacter sediminis</name>
    <dbReference type="NCBI Taxonomy" id="1475481"/>
    <lineage>
        <taxon>Bacteria</taxon>
        <taxon>Pseudomonadati</taxon>
        <taxon>Pseudomonadota</taxon>
        <taxon>Gammaproteobacteria</taxon>
        <taxon>Lysobacterales</taxon>
        <taxon>Rhodanobacteraceae</taxon>
        <taxon>Mizugakiibacter</taxon>
    </lineage>
</organism>
<dbReference type="GO" id="GO:0046872">
    <property type="term" value="F:metal ion binding"/>
    <property type="evidence" value="ECO:0007669"/>
    <property type="project" value="UniProtKB-KW"/>
</dbReference>